<dbReference type="AlphaFoldDB" id="A0A6H9GQJ4"/>
<protein>
    <submittedName>
        <fullName evidence="1">Uncharacterized protein</fullName>
    </submittedName>
</protein>
<dbReference type="Proteomes" id="UP000435041">
    <property type="component" value="Unassembled WGS sequence"/>
</dbReference>
<evidence type="ECO:0000313" key="2">
    <source>
        <dbReference type="Proteomes" id="UP000435041"/>
    </source>
</evidence>
<organism evidence="1 2">
    <name type="scientific">Microcystis aeruginosa NIES-3804</name>
    <dbReference type="NCBI Taxonomy" id="2517783"/>
    <lineage>
        <taxon>Bacteria</taxon>
        <taxon>Bacillati</taxon>
        <taxon>Cyanobacteriota</taxon>
        <taxon>Cyanophyceae</taxon>
        <taxon>Oscillatoriophycideae</taxon>
        <taxon>Chroococcales</taxon>
        <taxon>Microcystaceae</taxon>
        <taxon>Microcystis</taxon>
    </lineage>
</organism>
<evidence type="ECO:0000313" key="1">
    <source>
        <dbReference type="EMBL" id="GCL49525.1"/>
    </source>
</evidence>
<reference evidence="1 2" key="1">
    <citation type="submission" date="2019-02" db="EMBL/GenBank/DDBJ databases">
        <title>Draft genome sequence of Arthrospira platensis NIES-3804.</title>
        <authorList>
            <person name="Yamaguchi H."/>
            <person name="Suzuki S."/>
            <person name="Kawachi M."/>
        </authorList>
    </citation>
    <scope>NUCLEOTIDE SEQUENCE [LARGE SCALE GENOMIC DNA]</scope>
    <source>
        <strain evidence="1 2">NIES-3804</strain>
    </source>
</reference>
<sequence length="31" mass="3847">MKYETRGQVKINNRLNSNEIKRYCQQSQNRF</sequence>
<proteinExistence type="predicted"/>
<comment type="caution">
    <text evidence="1">The sequence shown here is derived from an EMBL/GenBank/DDBJ whole genome shotgun (WGS) entry which is preliminary data.</text>
</comment>
<dbReference type="EMBL" id="BJCI01000013">
    <property type="protein sequence ID" value="GCL49525.1"/>
    <property type="molecule type" value="Genomic_DNA"/>
</dbReference>
<accession>A0A6H9GQJ4</accession>
<gene>
    <name evidence="1" type="ORF">NIES3804_10800</name>
</gene>
<name>A0A6H9GQJ4_MICAE</name>